<comment type="caution">
    <text evidence="2">The sequence shown here is derived from an EMBL/GenBank/DDBJ whole genome shotgun (WGS) entry which is preliminary data.</text>
</comment>
<dbReference type="SUPFAM" id="SSF55961">
    <property type="entry name" value="Bet v1-like"/>
    <property type="match status" value="1"/>
</dbReference>
<dbReference type="PROSITE" id="PS50848">
    <property type="entry name" value="START"/>
    <property type="match status" value="1"/>
</dbReference>
<accession>A0A9W8A2V7</accession>
<dbReference type="Pfam" id="PF01852">
    <property type="entry name" value="START"/>
    <property type="match status" value="1"/>
</dbReference>
<name>A0A9W8A2V7_9FUNG</name>
<feature type="domain" description="START" evidence="1">
    <location>
        <begin position="87"/>
        <end position="260"/>
    </location>
</feature>
<protein>
    <recommendedName>
        <fullName evidence="1">START domain-containing protein</fullName>
    </recommendedName>
</protein>
<dbReference type="InterPro" id="IPR002913">
    <property type="entry name" value="START_lipid-bd_dom"/>
</dbReference>
<dbReference type="OrthoDB" id="1295045at2759"/>
<dbReference type="GO" id="GO:0008289">
    <property type="term" value="F:lipid binding"/>
    <property type="evidence" value="ECO:0007669"/>
    <property type="project" value="InterPro"/>
</dbReference>
<dbReference type="InterPro" id="IPR023393">
    <property type="entry name" value="START-like_dom_sf"/>
</dbReference>
<evidence type="ECO:0000313" key="3">
    <source>
        <dbReference type="Proteomes" id="UP001150569"/>
    </source>
</evidence>
<proteinExistence type="predicted"/>
<dbReference type="Proteomes" id="UP001150569">
    <property type="component" value="Unassembled WGS sequence"/>
</dbReference>
<dbReference type="PANTHER" id="PTHR19308">
    <property type="entry name" value="PHOSPHATIDYLCHOLINE TRANSFER PROTEIN"/>
    <property type="match status" value="1"/>
</dbReference>
<keyword evidence="3" id="KW-1185">Reference proteome</keyword>
<evidence type="ECO:0000313" key="2">
    <source>
        <dbReference type="EMBL" id="KAJ1916243.1"/>
    </source>
</evidence>
<dbReference type="PANTHER" id="PTHR19308:SF39">
    <property type="entry name" value="PHOSPHATIDYLCHOLINE TRANSFER PROTEIN"/>
    <property type="match status" value="1"/>
</dbReference>
<sequence length="262" mass="29262">MATFPATHPIFKSLTAELAGPDLEGWEPFRDLHQFQFYRRPYTGASPYGLVVDQLATATDDTLVDLAASTPTPPSVTPAADGVLYEYKVIGVFADVDARTLDRVYTDLDYRKSWDINMLRHTDLGHGQFSYAVKYPFPLTNREYVYRIAKHTTEDATGRPVYVTLGASLTVEGNYSGLPGQYRDPHTQDPPPLKGSTRIQQYFQALVLASLPSGPGCQVLMHYFEDPDGNIPAFLVNWVIKAGVPAFIKNLRDACLRYKPRP</sequence>
<reference evidence="2" key="1">
    <citation type="submission" date="2022-07" db="EMBL/GenBank/DDBJ databases">
        <title>Phylogenomic reconstructions and comparative analyses of Kickxellomycotina fungi.</title>
        <authorList>
            <person name="Reynolds N.K."/>
            <person name="Stajich J.E."/>
            <person name="Barry K."/>
            <person name="Grigoriev I.V."/>
            <person name="Crous P."/>
            <person name="Smith M.E."/>
        </authorList>
    </citation>
    <scope>NUCLEOTIDE SEQUENCE</scope>
    <source>
        <strain evidence="2">RSA 861</strain>
    </source>
</reference>
<organism evidence="2 3">
    <name type="scientific">Tieghemiomyces parasiticus</name>
    <dbReference type="NCBI Taxonomy" id="78921"/>
    <lineage>
        <taxon>Eukaryota</taxon>
        <taxon>Fungi</taxon>
        <taxon>Fungi incertae sedis</taxon>
        <taxon>Zoopagomycota</taxon>
        <taxon>Kickxellomycotina</taxon>
        <taxon>Dimargaritomycetes</taxon>
        <taxon>Dimargaritales</taxon>
        <taxon>Dimargaritaceae</taxon>
        <taxon>Tieghemiomyces</taxon>
    </lineage>
</organism>
<dbReference type="AlphaFoldDB" id="A0A9W8A2V7"/>
<evidence type="ECO:0000259" key="1">
    <source>
        <dbReference type="PROSITE" id="PS50848"/>
    </source>
</evidence>
<dbReference type="Gene3D" id="3.30.530.20">
    <property type="match status" value="1"/>
</dbReference>
<dbReference type="EMBL" id="JANBPT010000592">
    <property type="protein sequence ID" value="KAJ1916243.1"/>
    <property type="molecule type" value="Genomic_DNA"/>
</dbReference>
<gene>
    <name evidence="2" type="ORF">IWQ60_008168</name>
</gene>
<dbReference type="GO" id="GO:0005737">
    <property type="term" value="C:cytoplasm"/>
    <property type="evidence" value="ECO:0007669"/>
    <property type="project" value="UniProtKB-ARBA"/>
</dbReference>
<dbReference type="InterPro" id="IPR051213">
    <property type="entry name" value="START_lipid_transfer"/>
</dbReference>